<evidence type="ECO:0000313" key="2">
    <source>
        <dbReference type="EMBL" id="KAJ4465312.1"/>
    </source>
</evidence>
<accession>A0A9W8ZSL6</accession>
<evidence type="ECO:0000313" key="3">
    <source>
        <dbReference type="Proteomes" id="UP001150238"/>
    </source>
</evidence>
<dbReference type="EMBL" id="JANVFS010000052">
    <property type="protein sequence ID" value="KAJ4465312.1"/>
    <property type="molecule type" value="Genomic_DNA"/>
</dbReference>
<protein>
    <submittedName>
        <fullName evidence="2">Uncharacterized protein</fullName>
    </submittedName>
</protein>
<reference evidence="2" key="2">
    <citation type="journal article" date="2023" name="Proc. Natl. Acad. Sci. U.S.A.">
        <title>A global phylogenomic analysis of the shiitake genus Lentinula.</title>
        <authorList>
            <person name="Sierra-Patev S."/>
            <person name="Min B."/>
            <person name="Naranjo-Ortiz M."/>
            <person name="Looney B."/>
            <person name="Konkel Z."/>
            <person name="Slot J.C."/>
            <person name="Sakamoto Y."/>
            <person name="Steenwyk J.L."/>
            <person name="Rokas A."/>
            <person name="Carro J."/>
            <person name="Camarero S."/>
            <person name="Ferreira P."/>
            <person name="Molpeceres G."/>
            <person name="Ruiz-Duenas F.J."/>
            <person name="Serrano A."/>
            <person name="Henrissat B."/>
            <person name="Drula E."/>
            <person name="Hughes K.W."/>
            <person name="Mata J.L."/>
            <person name="Ishikawa N.K."/>
            <person name="Vargas-Isla R."/>
            <person name="Ushijima S."/>
            <person name="Smith C.A."/>
            <person name="Donoghue J."/>
            <person name="Ahrendt S."/>
            <person name="Andreopoulos W."/>
            <person name="He G."/>
            <person name="LaButti K."/>
            <person name="Lipzen A."/>
            <person name="Ng V."/>
            <person name="Riley R."/>
            <person name="Sandor L."/>
            <person name="Barry K."/>
            <person name="Martinez A.T."/>
            <person name="Xiao Y."/>
            <person name="Gibbons J.G."/>
            <person name="Terashima K."/>
            <person name="Grigoriev I.V."/>
            <person name="Hibbett D."/>
        </authorList>
    </citation>
    <scope>NUCLEOTIDE SEQUENCE</scope>
    <source>
        <strain evidence="2">Sp2 HRB7682 ss15</strain>
    </source>
</reference>
<name>A0A9W8ZSL6_9AGAR</name>
<gene>
    <name evidence="2" type="ORF">C8J55DRAFT_262149</name>
</gene>
<dbReference type="Proteomes" id="UP001150238">
    <property type="component" value="Unassembled WGS sequence"/>
</dbReference>
<proteinExistence type="predicted"/>
<organism evidence="2 3">
    <name type="scientific">Lentinula lateritia</name>
    <dbReference type="NCBI Taxonomy" id="40482"/>
    <lineage>
        <taxon>Eukaryota</taxon>
        <taxon>Fungi</taxon>
        <taxon>Dikarya</taxon>
        <taxon>Basidiomycota</taxon>
        <taxon>Agaricomycotina</taxon>
        <taxon>Agaricomycetes</taxon>
        <taxon>Agaricomycetidae</taxon>
        <taxon>Agaricales</taxon>
        <taxon>Marasmiineae</taxon>
        <taxon>Omphalotaceae</taxon>
        <taxon>Lentinula</taxon>
    </lineage>
</organism>
<comment type="caution">
    <text evidence="2">The sequence shown here is derived from an EMBL/GenBank/DDBJ whole genome shotgun (WGS) entry which is preliminary data.</text>
</comment>
<evidence type="ECO:0000256" key="1">
    <source>
        <dbReference type="SAM" id="MobiDB-lite"/>
    </source>
</evidence>
<reference evidence="2" key="1">
    <citation type="submission" date="2022-08" db="EMBL/GenBank/DDBJ databases">
        <authorList>
            <consortium name="DOE Joint Genome Institute"/>
            <person name="Min B."/>
            <person name="Riley R."/>
            <person name="Sierra-Patev S."/>
            <person name="Naranjo-Ortiz M."/>
            <person name="Looney B."/>
            <person name="Konkel Z."/>
            <person name="Slot J.C."/>
            <person name="Sakamoto Y."/>
            <person name="Steenwyk J.L."/>
            <person name="Rokas A."/>
            <person name="Carro J."/>
            <person name="Camarero S."/>
            <person name="Ferreira P."/>
            <person name="Molpeceres G."/>
            <person name="Ruiz-Duenas F.J."/>
            <person name="Serrano A."/>
            <person name="Henrissat B."/>
            <person name="Drula E."/>
            <person name="Hughes K.W."/>
            <person name="Mata J.L."/>
            <person name="Ishikawa N.K."/>
            <person name="Vargas-Isla R."/>
            <person name="Ushijima S."/>
            <person name="Smith C.A."/>
            <person name="Ahrendt S."/>
            <person name="Andreopoulos W."/>
            <person name="He G."/>
            <person name="Labutti K."/>
            <person name="Lipzen A."/>
            <person name="Ng V."/>
            <person name="Sandor L."/>
            <person name="Barry K."/>
            <person name="Martinez A.T."/>
            <person name="Xiao Y."/>
            <person name="Gibbons J.G."/>
            <person name="Terashima K."/>
            <person name="Hibbett D.S."/>
            <person name="Grigoriev I.V."/>
        </authorList>
    </citation>
    <scope>NUCLEOTIDE SEQUENCE</scope>
    <source>
        <strain evidence="2">Sp2 HRB7682 ss15</strain>
    </source>
</reference>
<dbReference type="AlphaFoldDB" id="A0A9W8ZSL6"/>
<sequence length="84" mass="9538">MSNNLSSRLSSAQGALWKTRRSEKGIAKCFPIGDRQAFTVEELVMLFGNGDEDWTGDTQHSAQRDPRHVVECILYIKLLYCMLC</sequence>
<feature type="region of interest" description="Disordered" evidence="1">
    <location>
        <begin position="1"/>
        <end position="21"/>
    </location>
</feature>
<feature type="compositionally biased region" description="Polar residues" evidence="1">
    <location>
        <begin position="1"/>
        <end position="13"/>
    </location>
</feature>